<keyword evidence="2" id="KW-1185">Reference proteome</keyword>
<dbReference type="EMBL" id="CM042885">
    <property type="protein sequence ID" value="KAI4363593.1"/>
    <property type="molecule type" value="Genomic_DNA"/>
</dbReference>
<evidence type="ECO:0000313" key="1">
    <source>
        <dbReference type="EMBL" id="KAI4363593.1"/>
    </source>
</evidence>
<comment type="caution">
    <text evidence="1">The sequence shown here is derived from an EMBL/GenBank/DDBJ whole genome shotgun (WGS) entry which is preliminary data.</text>
</comment>
<sequence>MFPLCSFLVWLIAKRRLRTAHFWHHKGLWASSACAFCLGAEETTDHLFFQCNFTKQLWAQLGQLLRFKFLCTMWEDMEQLYSLCAGAKGATRITNAAIIMLYYIWLERGKRRTGSAVSSVGSIVVRVFGLLKAVGSKWTNGFYLGQASKL</sequence>
<organism evidence="1 2">
    <name type="scientific">Melastoma candidum</name>
    <dbReference type="NCBI Taxonomy" id="119954"/>
    <lineage>
        <taxon>Eukaryota</taxon>
        <taxon>Viridiplantae</taxon>
        <taxon>Streptophyta</taxon>
        <taxon>Embryophyta</taxon>
        <taxon>Tracheophyta</taxon>
        <taxon>Spermatophyta</taxon>
        <taxon>Magnoliopsida</taxon>
        <taxon>eudicotyledons</taxon>
        <taxon>Gunneridae</taxon>
        <taxon>Pentapetalae</taxon>
        <taxon>rosids</taxon>
        <taxon>malvids</taxon>
        <taxon>Myrtales</taxon>
        <taxon>Melastomataceae</taxon>
        <taxon>Melastomatoideae</taxon>
        <taxon>Melastomateae</taxon>
        <taxon>Melastoma</taxon>
    </lineage>
</organism>
<proteinExistence type="predicted"/>
<evidence type="ECO:0000313" key="2">
    <source>
        <dbReference type="Proteomes" id="UP001057402"/>
    </source>
</evidence>
<gene>
    <name evidence="1" type="ORF">MLD38_019795</name>
</gene>
<dbReference type="Proteomes" id="UP001057402">
    <property type="component" value="Chromosome 6"/>
</dbReference>
<reference evidence="2" key="1">
    <citation type="journal article" date="2023" name="Front. Plant Sci.">
        <title>Chromosomal-level genome assembly of Melastoma candidum provides insights into trichome evolution.</title>
        <authorList>
            <person name="Zhong Y."/>
            <person name="Wu W."/>
            <person name="Sun C."/>
            <person name="Zou P."/>
            <person name="Liu Y."/>
            <person name="Dai S."/>
            <person name="Zhou R."/>
        </authorList>
    </citation>
    <scope>NUCLEOTIDE SEQUENCE [LARGE SCALE GENOMIC DNA]</scope>
</reference>
<name>A0ACB9QIW0_9MYRT</name>
<accession>A0ACB9QIW0</accession>
<protein>
    <submittedName>
        <fullName evidence="1">Uncharacterized protein</fullName>
    </submittedName>
</protein>